<name>A0A1W1XDS4_9NEIS</name>
<evidence type="ECO:0000256" key="2">
    <source>
        <dbReference type="SAM" id="SignalP"/>
    </source>
</evidence>
<feature type="signal peptide" evidence="2">
    <location>
        <begin position="1"/>
        <end position="21"/>
    </location>
</feature>
<proteinExistence type="predicted"/>
<keyword evidence="2" id="KW-0732">Signal</keyword>
<evidence type="ECO:0000313" key="3">
    <source>
        <dbReference type="EMBL" id="SMC22043.1"/>
    </source>
</evidence>
<dbReference type="EMBL" id="FWXD01000006">
    <property type="protein sequence ID" value="SMC22043.1"/>
    <property type="molecule type" value="Genomic_DNA"/>
</dbReference>
<dbReference type="RefSeq" id="WP_139798694.1">
    <property type="nucleotide sequence ID" value="NZ_FWXD01000006.1"/>
</dbReference>
<dbReference type="Proteomes" id="UP000192761">
    <property type="component" value="Unassembled WGS sequence"/>
</dbReference>
<keyword evidence="4" id="KW-1185">Reference proteome</keyword>
<evidence type="ECO:0000313" key="4">
    <source>
        <dbReference type="Proteomes" id="UP000192761"/>
    </source>
</evidence>
<gene>
    <name evidence="3" type="ORF">SAMN02745857_01313</name>
</gene>
<feature type="chain" id="PRO_5010712527" description="Membrane-bound lysozyme-inhibitor of c-type lysozyme" evidence="2">
    <location>
        <begin position="22"/>
        <end position="115"/>
    </location>
</feature>
<organism evidence="3 4">
    <name type="scientific">Andreprevotia lacus DSM 23236</name>
    <dbReference type="NCBI Taxonomy" id="1121001"/>
    <lineage>
        <taxon>Bacteria</taxon>
        <taxon>Pseudomonadati</taxon>
        <taxon>Pseudomonadota</taxon>
        <taxon>Betaproteobacteria</taxon>
        <taxon>Neisseriales</taxon>
        <taxon>Chitinibacteraceae</taxon>
        <taxon>Andreprevotia</taxon>
    </lineage>
</organism>
<evidence type="ECO:0000256" key="1">
    <source>
        <dbReference type="SAM" id="MobiDB-lite"/>
    </source>
</evidence>
<protein>
    <recommendedName>
        <fullName evidence="5">Membrane-bound lysozyme-inhibitor of c-type lysozyme</fullName>
    </recommendedName>
</protein>
<accession>A0A1W1XDS4</accession>
<sequence length="115" mass="12541">MRGYMLPLAAALLLACSAAQAVHPLRWTGTYHCDEGRSFRITAEVEGRHLYLRWQGKPYVLDDRGSSDSTFDWQGSGFRWQGTTAENALSGERGPLASHCARGTATSAPGADGRR</sequence>
<dbReference type="OrthoDB" id="8592423at2"/>
<evidence type="ECO:0008006" key="5">
    <source>
        <dbReference type="Google" id="ProtNLM"/>
    </source>
</evidence>
<dbReference type="PROSITE" id="PS51257">
    <property type="entry name" value="PROKAR_LIPOPROTEIN"/>
    <property type="match status" value="1"/>
</dbReference>
<reference evidence="3 4" key="1">
    <citation type="submission" date="2017-04" db="EMBL/GenBank/DDBJ databases">
        <authorList>
            <person name="Afonso C.L."/>
            <person name="Miller P.J."/>
            <person name="Scott M.A."/>
            <person name="Spackman E."/>
            <person name="Goraichik I."/>
            <person name="Dimitrov K.M."/>
            <person name="Suarez D.L."/>
            <person name="Swayne D.E."/>
        </authorList>
    </citation>
    <scope>NUCLEOTIDE SEQUENCE [LARGE SCALE GENOMIC DNA]</scope>
    <source>
        <strain evidence="3 4">DSM 23236</strain>
    </source>
</reference>
<dbReference type="STRING" id="1121001.SAMN02745857_01313"/>
<feature type="region of interest" description="Disordered" evidence="1">
    <location>
        <begin position="90"/>
        <end position="115"/>
    </location>
</feature>
<dbReference type="AlphaFoldDB" id="A0A1W1XDS4"/>